<evidence type="ECO:0000313" key="4">
    <source>
        <dbReference type="EMBL" id="RYR19531.1"/>
    </source>
</evidence>
<evidence type="ECO:0000313" key="5">
    <source>
        <dbReference type="Proteomes" id="UP000289738"/>
    </source>
</evidence>
<evidence type="ECO:0000256" key="1">
    <source>
        <dbReference type="ARBA" id="ARBA00004413"/>
    </source>
</evidence>
<dbReference type="Pfam" id="PF08646">
    <property type="entry name" value="Rep_fac-A_C"/>
    <property type="match status" value="1"/>
</dbReference>
<dbReference type="SUPFAM" id="SSF48403">
    <property type="entry name" value="Ankyrin repeat"/>
    <property type="match status" value="1"/>
</dbReference>
<dbReference type="EMBL" id="SDMP01000013">
    <property type="protein sequence ID" value="RYR19531.1"/>
    <property type="molecule type" value="Genomic_DNA"/>
</dbReference>
<dbReference type="Proteomes" id="UP000289738">
    <property type="component" value="Chromosome B03"/>
</dbReference>
<comment type="caution">
    <text evidence="4">The sequence shown here is derived from an EMBL/GenBank/DDBJ whole genome shotgun (WGS) entry which is preliminary data.</text>
</comment>
<dbReference type="GO" id="GO:0005886">
    <property type="term" value="C:plasma membrane"/>
    <property type="evidence" value="ECO:0007669"/>
    <property type="project" value="UniProtKB-SubCell"/>
</dbReference>
<keyword evidence="2" id="KW-0040">ANK repeat</keyword>
<keyword evidence="5" id="KW-1185">Reference proteome</keyword>
<accession>A0A444ZZD7</accession>
<proteinExistence type="predicted"/>
<dbReference type="PROSITE" id="PS50088">
    <property type="entry name" value="ANK_REPEAT"/>
    <property type="match status" value="1"/>
</dbReference>
<feature type="repeat" description="ANK" evidence="2">
    <location>
        <begin position="452"/>
        <end position="484"/>
    </location>
</feature>
<dbReference type="InterPro" id="IPR036770">
    <property type="entry name" value="Ankyrin_rpt-contain_sf"/>
</dbReference>
<reference evidence="4 5" key="1">
    <citation type="submission" date="2019-01" db="EMBL/GenBank/DDBJ databases">
        <title>Sequencing of cultivated peanut Arachis hypogaea provides insights into genome evolution and oil improvement.</title>
        <authorList>
            <person name="Chen X."/>
        </authorList>
    </citation>
    <scope>NUCLEOTIDE SEQUENCE [LARGE SCALE GENOMIC DNA]</scope>
    <source>
        <strain evidence="5">cv. Fuhuasheng</strain>
        <tissue evidence="4">Leaves</tissue>
    </source>
</reference>
<dbReference type="Gene3D" id="1.25.40.20">
    <property type="entry name" value="Ankyrin repeat-containing domain"/>
    <property type="match status" value="1"/>
</dbReference>
<feature type="domain" description="Replication factor A C-terminal" evidence="3">
    <location>
        <begin position="197"/>
        <end position="257"/>
    </location>
</feature>
<sequence>MYTMSNFIVVDKMEKIKTTRNRWTLNFSHRTVVICVQPIPELLAVEKLDDSQLLDIIGEVCWEGGPKGYNHKQRKGNKTYGGCDSRPRFNVDLYGFCVRSNNNLDCVFGDMVNHILSHLEDGRVEPLIVVLQFFKPSRWNDKVSIQSHFDVSKTRKRLTVNVLLAWQCKVSGHGVQSGAAELKQGGVIVKSIEDALNSTVFYKSCSKCPKKVETPIENRYKCFKCGHTHGSASLRYKVEVMAYDRIGSITMLIFPNLFNPYLGSVSEFLRFGIEVWIQIRIRIQIWKNPNSVNQFTIHTTHKSTVASCFSFNCGVALLLQRFSFNCGVFSFGASPSVFSFLVRRCHSLVSPSPFRQLAVTGVGFPFASARASCQREYNKVCETEPEQAEQAVAPVLVLCFQDVYHVVVNLGIDQAFVFGVVAILDYIYEWLKCDQNIEFGLNFKQPSASDKFGATPLLEAIKNGHEDVPTLLVNAGATLTIDDADNFLCVMVANLC</sequence>
<dbReference type="InterPro" id="IPR013955">
    <property type="entry name" value="Rep_factor-A_C"/>
</dbReference>
<organism evidence="4 5">
    <name type="scientific">Arachis hypogaea</name>
    <name type="common">Peanut</name>
    <dbReference type="NCBI Taxonomy" id="3818"/>
    <lineage>
        <taxon>Eukaryota</taxon>
        <taxon>Viridiplantae</taxon>
        <taxon>Streptophyta</taxon>
        <taxon>Embryophyta</taxon>
        <taxon>Tracheophyta</taxon>
        <taxon>Spermatophyta</taxon>
        <taxon>Magnoliopsida</taxon>
        <taxon>eudicotyledons</taxon>
        <taxon>Gunneridae</taxon>
        <taxon>Pentapetalae</taxon>
        <taxon>rosids</taxon>
        <taxon>fabids</taxon>
        <taxon>Fabales</taxon>
        <taxon>Fabaceae</taxon>
        <taxon>Papilionoideae</taxon>
        <taxon>50 kb inversion clade</taxon>
        <taxon>dalbergioids sensu lato</taxon>
        <taxon>Dalbergieae</taxon>
        <taxon>Pterocarpus clade</taxon>
        <taxon>Arachis</taxon>
    </lineage>
</organism>
<evidence type="ECO:0000259" key="3">
    <source>
        <dbReference type="Pfam" id="PF08646"/>
    </source>
</evidence>
<dbReference type="PROSITE" id="PS50297">
    <property type="entry name" value="ANK_REP_REGION"/>
    <property type="match status" value="1"/>
</dbReference>
<dbReference type="STRING" id="3818.A0A444ZZD7"/>
<evidence type="ECO:0000256" key="2">
    <source>
        <dbReference type="PROSITE-ProRule" id="PRU00023"/>
    </source>
</evidence>
<dbReference type="InterPro" id="IPR002110">
    <property type="entry name" value="Ankyrin_rpt"/>
</dbReference>
<dbReference type="SUPFAM" id="SSF50249">
    <property type="entry name" value="Nucleic acid-binding proteins"/>
    <property type="match status" value="1"/>
</dbReference>
<name>A0A444ZZD7_ARAHY</name>
<dbReference type="AlphaFoldDB" id="A0A444ZZD7"/>
<gene>
    <name evidence="4" type="ORF">Ahy_B03g064334</name>
</gene>
<dbReference type="Gene3D" id="2.40.50.140">
    <property type="entry name" value="Nucleic acid-binding proteins"/>
    <property type="match status" value="1"/>
</dbReference>
<protein>
    <recommendedName>
        <fullName evidence="3">Replication factor A C-terminal domain-containing protein</fullName>
    </recommendedName>
</protein>
<comment type="subcellular location">
    <subcellularLocation>
        <location evidence="1">Cell membrane</location>
        <topology evidence="1">Peripheral membrane protein</topology>
        <orientation evidence="1">Cytoplasmic side</orientation>
    </subcellularLocation>
</comment>
<dbReference type="InterPro" id="IPR012340">
    <property type="entry name" value="NA-bd_OB-fold"/>
</dbReference>